<evidence type="ECO:0000256" key="3">
    <source>
        <dbReference type="ARBA" id="ARBA00022840"/>
    </source>
</evidence>
<keyword evidence="3" id="KW-0067">ATP-binding</keyword>
<dbReference type="InterPro" id="IPR014015">
    <property type="entry name" value="Helicase_SF3_DNA-vir"/>
</dbReference>
<dbReference type="PANTHER" id="PTHR35372:SF2">
    <property type="entry name" value="SF3 HELICASE DOMAIN-CONTAINING PROTEIN"/>
    <property type="match status" value="1"/>
</dbReference>
<comment type="caution">
    <text evidence="6">The sequence shown here is derived from an EMBL/GenBank/DDBJ whole genome shotgun (WGS) entry which is preliminary data.</text>
</comment>
<keyword evidence="1" id="KW-0547">Nucleotide-binding</keyword>
<evidence type="ECO:0000313" key="7">
    <source>
        <dbReference type="Proteomes" id="UP000285023"/>
    </source>
</evidence>
<dbReference type="AlphaFoldDB" id="A0A418Q2E4"/>
<dbReference type="InterPro" id="IPR006500">
    <property type="entry name" value="Helicase_put_C_phage/plasmid"/>
</dbReference>
<evidence type="ECO:0000256" key="1">
    <source>
        <dbReference type="ARBA" id="ARBA00022741"/>
    </source>
</evidence>
<feature type="domain" description="SF3 helicase" evidence="5">
    <location>
        <begin position="473"/>
        <end position="633"/>
    </location>
</feature>
<dbReference type="PROSITE" id="PS51206">
    <property type="entry name" value="SF3_HELICASE_1"/>
    <property type="match status" value="1"/>
</dbReference>
<dbReference type="SMART" id="SM00943">
    <property type="entry name" value="Prim-Pol"/>
    <property type="match status" value="1"/>
</dbReference>
<dbReference type="InterPro" id="IPR051620">
    <property type="entry name" value="ORF904-like_C"/>
</dbReference>
<name>A0A418Q2E4_9SPHN</name>
<dbReference type="InterPro" id="IPR027417">
    <property type="entry name" value="P-loop_NTPase"/>
</dbReference>
<keyword evidence="2" id="KW-0378">Hydrolase</keyword>
<feature type="region of interest" description="Disordered" evidence="4">
    <location>
        <begin position="41"/>
        <end position="64"/>
    </location>
</feature>
<dbReference type="EMBL" id="QXTF01000001">
    <property type="protein sequence ID" value="RIX32192.1"/>
    <property type="molecule type" value="Genomic_DNA"/>
</dbReference>
<sequence>MSEERLRRLIRERLALARIGIPTFLTYGIDKFGNCECSKPRCERAGKHPRKSGANRGATADPAQIKRETRSGWANVALHCGLANLVVLDIDPRNGGSETIERLEVELGSLESAVVAETGGGGEHRYFLASEGVTYPASLGPGVDVLSGSKYPIIPPSRHKSGTDYRWREGCDPIGARFLLTHLRDSVLDRFREDDEEDAIPIQPIEETEEEIARLRSALEFISADCPRDEWRDHLFAINATGWRSAEELAREWSMTAPHRWSEDAFAELWESADPSRPGGRTIGSIYHFAKRNGWVDPSAGSRLETLGDIDNGRRFAERYRGKLIFDRASRLWRQYIEGIWRECDRGEHIAAAKDIADTILRETGERFAANPTDANKAAHGQALRVHRSAQRVHAMIELAAAEPGMSVADPSAFDANPDLLGIEGGVIDLRTGEWIAPSPNHRISKCAGVSYDPKARCPRFLSFLSDILGSQEEIAFVQRFAGYTLTGSVDEEALLFMQGQGANGKSVLANILSGVLGDYAVTVGSELLAVTKHESEASRLKVLLRGARMALVNEVGQNDTFNDQRVKELVSREVISGRFLYGEAFNFIPTHKFWVRANHRPAVLDSGDGMWRRINLLAFNRQFSLEERVRGLDRKLLEDEGSGILNWCIAGCLEWRKSGLSVPPSIRRETARYRDETDVVGEWIEAECEQGPEHRSKVATIYDSYRNYFHEAGMSPKSQVAFTRMMGTRGFRRKSSNGKAYLEGIRLTL</sequence>
<dbReference type="NCBIfam" id="TIGR01613">
    <property type="entry name" value="primase_Cterm"/>
    <property type="match status" value="1"/>
</dbReference>
<dbReference type="Pfam" id="PF09250">
    <property type="entry name" value="Prim-Pol"/>
    <property type="match status" value="1"/>
</dbReference>
<evidence type="ECO:0000259" key="5">
    <source>
        <dbReference type="PROSITE" id="PS51206"/>
    </source>
</evidence>
<evidence type="ECO:0000256" key="2">
    <source>
        <dbReference type="ARBA" id="ARBA00022801"/>
    </source>
</evidence>
<proteinExistence type="predicted"/>
<dbReference type="Pfam" id="PF08707">
    <property type="entry name" value="PriCT_2"/>
    <property type="match status" value="1"/>
</dbReference>
<reference evidence="6 7" key="1">
    <citation type="submission" date="2018-09" db="EMBL/GenBank/DDBJ databases">
        <title>Sphingomonas sp. DAC4.</title>
        <authorList>
            <person name="Seo T."/>
        </authorList>
    </citation>
    <scope>NUCLEOTIDE SEQUENCE [LARGE SCALE GENOMIC DNA]</scope>
    <source>
        <strain evidence="6 7">DAC4</strain>
    </source>
</reference>
<dbReference type="SMART" id="SM00885">
    <property type="entry name" value="D5_N"/>
    <property type="match status" value="1"/>
</dbReference>
<dbReference type="Proteomes" id="UP000285023">
    <property type="component" value="Unassembled WGS sequence"/>
</dbReference>
<dbReference type="SUPFAM" id="SSF56747">
    <property type="entry name" value="Prim-pol domain"/>
    <property type="match status" value="1"/>
</dbReference>
<dbReference type="Gene3D" id="3.40.50.300">
    <property type="entry name" value="P-loop containing nucleotide triphosphate hydrolases"/>
    <property type="match status" value="1"/>
</dbReference>
<dbReference type="InterPro" id="IPR015330">
    <property type="entry name" value="DNA_primase/pol_bifunc_N"/>
</dbReference>
<dbReference type="CDD" id="cd04859">
    <property type="entry name" value="Prim_Pol"/>
    <property type="match status" value="1"/>
</dbReference>
<dbReference type="GO" id="GO:0005524">
    <property type="term" value="F:ATP binding"/>
    <property type="evidence" value="ECO:0007669"/>
    <property type="project" value="UniProtKB-KW"/>
</dbReference>
<dbReference type="InterPro" id="IPR014819">
    <property type="entry name" value="PriCT_2"/>
</dbReference>
<evidence type="ECO:0000256" key="4">
    <source>
        <dbReference type="SAM" id="MobiDB-lite"/>
    </source>
</evidence>
<organism evidence="6 7">
    <name type="scientific">Sphingomonas edaphi</name>
    <dbReference type="NCBI Taxonomy" id="2315689"/>
    <lineage>
        <taxon>Bacteria</taxon>
        <taxon>Pseudomonadati</taxon>
        <taxon>Pseudomonadota</taxon>
        <taxon>Alphaproteobacteria</taxon>
        <taxon>Sphingomonadales</taxon>
        <taxon>Sphingomonadaceae</taxon>
        <taxon>Sphingomonas</taxon>
    </lineage>
</organism>
<evidence type="ECO:0000313" key="6">
    <source>
        <dbReference type="EMBL" id="RIX32192.1"/>
    </source>
</evidence>
<dbReference type="GO" id="GO:0016817">
    <property type="term" value="F:hydrolase activity, acting on acid anhydrides"/>
    <property type="evidence" value="ECO:0007669"/>
    <property type="project" value="InterPro"/>
</dbReference>
<protein>
    <recommendedName>
        <fullName evidence="5">SF3 helicase domain-containing protein</fullName>
    </recommendedName>
</protein>
<keyword evidence="7" id="KW-1185">Reference proteome</keyword>
<accession>A0A418Q2E4</accession>
<gene>
    <name evidence="6" type="ORF">D3M59_04285</name>
</gene>
<dbReference type="Pfam" id="PF08706">
    <property type="entry name" value="D5_N"/>
    <property type="match status" value="1"/>
</dbReference>
<dbReference type="InterPro" id="IPR014818">
    <property type="entry name" value="Phage/plasmid_primase_P4_C"/>
</dbReference>
<dbReference type="PANTHER" id="PTHR35372">
    <property type="entry name" value="ATP BINDING PROTEIN-RELATED"/>
    <property type="match status" value="1"/>
</dbReference>